<dbReference type="KEGG" id="cim:CIMG_11486"/>
<dbReference type="EMBL" id="GG704914">
    <property type="protein sequence ID" value="KJF61116.1"/>
    <property type="molecule type" value="Genomic_DNA"/>
</dbReference>
<dbReference type="VEuPathDB" id="FungiDB:CIMG_11486"/>
<dbReference type="InParanoid" id="A0A0D8JW27"/>
<proteinExistence type="predicted"/>
<evidence type="ECO:0000256" key="1">
    <source>
        <dbReference type="SAM" id="MobiDB-lite"/>
    </source>
</evidence>
<name>A0A0D8JW27_COCIM</name>
<sequence length="100" mass="10589">MARAQASNLVWTSLIPRSRGMADPIQALSPNTRIRTAAAFCVLFEARSSTATFGDCGRILDIKDVGTQVFGQKVEGWDRQGATASQAARASGLGPRKPPG</sequence>
<evidence type="ECO:0000313" key="2">
    <source>
        <dbReference type="EMBL" id="KJF61116.1"/>
    </source>
</evidence>
<evidence type="ECO:0000313" key="3">
    <source>
        <dbReference type="Proteomes" id="UP000001261"/>
    </source>
</evidence>
<gene>
    <name evidence="2" type="ORF">CIMG_11486</name>
</gene>
<accession>A0A0D8JW27</accession>
<dbReference type="Proteomes" id="UP000001261">
    <property type="component" value="Unassembled WGS sequence"/>
</dbReference>
<dbReference type="RefSeq" id="XP_012213895.1">
    <property type="nucleotide sequence ID" value="XM_012358472.1"/>
</dbReference>
<reference evidence="3" key="1">
    <citation type="journal article" date="2009" name="Genome Res.">
        <title>Comparative genomic analyses of the human fungal pathogens Coccidioides and their relatives.</title>
        <authorList>
            <person name="Sharpton T.J."/>
            <person name="Stajich J.E."/>
            <person name="Rounsley S.D."/>
            <person name="Gardner M.J."/>
            <person name="Wortman J.R."/>
            <person name="Jordar V.S."/>
            <person name="Maiti R."/>
            <person name="Kodira C.D."/>
            <person name="Neafsey D.E."/>
            <person name="Zeng Q."/>
            <person name="Hung C.-Y."/>
            <person name="McMahan C."/>
            <person name="Muszewska A."/>
            <person name="Grynberg M."/>
            <person name="Mandel M.A."/>
            <person name="Kellner E.M."/>
            <person name="Barker B.M."/>
            <person name="Galgiani J.N."/>
            <person name="Orbach M.J."/>
            <person name="Kirkland T.N."/>
            <person name="Cole G.T."/>
            <person name="Henn M.R."/>
            <person name="Birren B.W."/>
            <person name="Taylor J.W."/>
        </authorList>
    </citation>
    <scope>NUCLEOTIDE SEQUENCE [LARGE SCALE GENOMIC DNA]</scope>
    <source>
        <strain evidence="3">RS</strain>
    </source>
</reference>
<dbReference type="GeneID" id="24163732"/>
<keyword evidence="3" id="KW-1185">Reference proteome</keyword>
<reference evidence="3" key="2">
    <citation type="journal article" date="2010" name="Genome Res.">
        <title>Population genomic sequencing of Coccidioides fungi reveals recent hybridization and transposon control.</title>
        <authorList>
            <person name="Neafsey D.E."/>
            <person name="Barker B.M."/>
            <person name="Sharpton T.J."/>
            <person name="Stajich J.E."/>
            <person name="Park D.J."/>
            <person name="Whiston E."/>
            <person name="Hung C.-Y."/>
            <person name="McMahan C."/>
            <person name="White J."/>
            <person name="Sykes S."/>
            <person name="Heiman D."/>
            <person name="Young S."/>
            <person name="Zeng Q."/>
            <person name="Abouelleil A."/>
            <person name="Aftuck L."/>
            <person name="Bessette D."/>
            <person name="Brown A."/>
            <person name="FitzGerald M."/>
            <person name="Lui A."/>
            <person name="Macdonald J.P."/>
            <person name="Priest M."/>
            <person name="Orbach M.J."/>
            <person name="Galgiani J.N."/>
            <person name="Kirkland T.N."/>
            <person name="Cole G.T."/>
            <person name="Birren B.W."/>
            <person name="Henn M.R."/>
            <person name="Taylor J.W."/>
            <person name="Rounsley S.D."/>
        </authorList>
    </citation>
    <scope>GENOME REANNOTATION</scope>
    <source>
        <strain evidence="3">RS</strain>
    </source>
</reference>
<organism evidence="2 3">
    <name type="scientific">Coccidioides immitis (strain RS)</name>
    <name type="common">Valley fever fungus</name>
    <dbReference type="NCBI Taxonomy" id="246410"/>
    <lineage>
        <taxon>Eukaryota</taxon>
        <taxon>Fungi</taxon>
        <taxon>Dikarya</taxon>
        <taxon>Ascomycota</taxon>
        <taxon>Pezizomycotina</taxon>
        <taxon>Eurotiomycetes</taxon>
        <taxon>Eurotiomycetidae</taxon>
        <taxon>Onygenales</taxon>
        <taxon>Onygenaceae</taxon>
        <taxon>Coccidioides</taxon>
    </lineage>
</organism>
<feature type="region of interest" description="Disordered" evidence="1">
    <location>
        <begin position="79"/>
        <end position="100"/>
    </location>
</feature>
<dbReference type="AlphaFoldDB" id="A0A0D8JW27"/>
<protein>
    <submittedName>
        <fullName evidence="2">Uncharacterized protein</fullName>
    </submittedName>
</protein>